<sequence>MTSDQAATGSPPALMVRLGDETHTLDPRAGVAIIGRDASATVRLADERISRWHLRLEPHLEGWHAIDTSTNGMYVDGVRRKSVLVSDPTTVHLANPEGLPVTFTPSHARDTSSEATGVIDLPEPDEDEWWESEIDPGVARAGQAVAARRNELEITQRGLAKDKIINAGTLIAFEKGRSWPRRGTLAKLEKALQWSPGTIARIRSGSAVAPITVPGAAPQVPVVDEATEVLTDTVRAPLMAEAVEVAMHTISAATEDLPEPSDPSFTPRVTKILADLRKLENVAASAARNAKGTPSVVLALSTVRRAYNDVMRQAARSPNATLGQRLYGARNRAELSIEEAAAAAGLPPALLADAEAERPIPDDVAGAITTLIEQLSVS</sequence>
<evidence type="ECO:0000313" key="6">
    <source>
        <dbReference type="Proteomes" id="UP000465306"/>
    </source>
</evidence>
<proteinExistence type="predicted"/>
<reference evidence="4" key="2">
    <citation type="submission" date="2020-02" db="EMBL/GenBank/DDBJ databases">
        <authorList>
            <person name="Matsumoto Y."/>
            <person name="Kinjo T."/>
            <person name="Motooka D."/>
            <person name="Nabeya D."/>
            <person name="Jung N."/>
            <person name="Uechi K."/>
            <person name="Horii T."/>
            <person name="Iida T."/>
            <person name="Fujita J."/>
            <person name="Nakamura S."/>
        </authorList>
    </citation>
    <scope>NUCLEOTIDE SEQUENCE</scope>
    <source>
        <strain evidence="4">JCM 13573</strain>
    </source>
</reference>
<reference evidence="4 6" key="1">
    <citation type="journal article" date="2019" name="Emerg. Microbes Infect.">
        <title>Comprehensive subspecies identification of 175 nontuberculous mycobacteria species based on 7547 genomic profiles.</title>
        <authorList>
            <person name="Matsumoto Y."/>
            <person name="Kinjo T."/>
            <person name="Motooka D."/>
            <person name="Nabeya D."/>
            <person name="Jung N."/>
            <person name="Uechi K."/>
            <person name="Horii T."/>
            <person name="Iida T."/>
            <person name="Fujita J."/>
            <person name="Nakamura S."/>
        </authorList>
    </citation>
    <scope>NUCLEOTIDE SEQUENCE [LARGE SCALE GENOMIC DNA]</scope>
    <source>
        <strain evidence="4 6">JCM 13573</strain>
    </source>
</reference>
<dbReference type="InterPro" id="IPR010982">
    <property type="entry name" value="Lambda_DNA-bd_dom_sf"/>
</dbReference>
<evidence type="ECO:0000313" key="4">
    <source>
        <dbReference type="EMBL" id="GFG67516.1"/>
    </source>
</evidence>
<dbReference type="Pfam" id="PF00498">
    <property type="entry name" value="FHA"/>
    <property type="match status" value="1"/>
</dbReference>
<feature type="region of interest" description="Disordered" evidence="2">
    <location>
        <begin position="102"/>
        <end position="121"/>
    </location>
</feature>
<dbReference type="PROSITE" id="PS50006">
    <property type="entry name" value="FHA_DOMAIN"/>
    <property type="match status" value="1"/>
</dbReference>
<dbReference type="InterPro" id="IPR001387">
    <property type="entry name" value="Cro/C1-type_HTH"/>
</dbReference>
<dbReference type="SUPFAM" id="SSF49879">
    <property type="entry name" value="SMAD/FHA domain"/>
    <property type="match status" value="1"/>
</dbReference>
<evidence type="ECO:0000259" key="3">
    <source>
        <dbReference type="PROSITE" id="PS50006"/>
    </source>
</evidence>
<dbReference type="Gene3D" id="2.60.200.20">
    <property type="match status" value="1"/>
</dbReference>
<name>A0AAX1J818_9MYCO</name>
<evidence type="ECO:0000313" key="5">
    <source>
        <dbReference type="EMBL" id="QPI36524.1"/>
    </source>
</evidence>
<keyword evidence="6" id="KW-1185">Reference proteome</keyword>
<dbReference type="SMART" id="SM00240">
    <property type="entry name" value="FHA"/>
    <property type="match status" value="1"/>
</dbReference>
<dbReference type="CDD" id="cd00093">
    <property type="entry name" value="HTH_XRE"/>
    <property type="match status" value="1"/>
</dbReference>
<keyword evidence="1" id="KW-0597">Phosphoprotein</keyword>
<dbReference type="Gene3D" id="1.10.260.40">
    <property type="entry name" value="lambda repressor-like DNA-binding domains"/>
    <property type="match status" value="1"/>
</dbReference>
<dbReference type="InterPro" id="IPR008984">
    <property type="entry name" value="SMAD_FHA_dom_sf"/>
</dbReference>
<evidence type="ECO:0000313" key="7">
    <source>
        <dbReference type="Proteomes" id="UP000663583"/>
    </source>
</evidence>
<dbReference type="AlphaFoldDB" id="A0AAX1J818"/>
<feature type="domain" description="FHA" evidence="3">
    <location>
        <begin position="32"/>
        <end position="80"/>
    </location>
</feature>
<dbReference type="SUPFAM" id="SSF47413">
    <property type="entry name" value="lambda repressor-like DNA-binding domains"/>
    <property type="match status" value="1"/>
</dbReference>
<dbReference type="EMBL" id="CP065047">
    <property type="protein sequence ID" value="QPI36524.1"/>
    <property type="molecule type" value="Genomic_DNA"/>
</dbReference>
<gene>
    <name evidence="5" type="ORF">I2456_18840</name>
    <name evidence="4" type="ORF">MKUB_50060</name>
</gene>
<evidence type="ECO:0000256" key="1">
    <source>
        <dbReference type="ARBA" id="ARBA00022553"/>
    </source>
</evidence>
<dbReference type="Proteomes" id="UP000465306">
    <property type="component" value="Unassembled WGS sequence"/>
</dbReference>
<dbReference type="InterPro" id="IPR000253">
    <property type="entry name" value="FHA_dom"/>
</dbReference>
<dbReference type="RefSeq" id="WP_131811313.1">
    <property type="nucleotide sequence ID" value="NZ_BLKU01000005.1"/>
</dbReference>
<organism evidence="5 7">
    <name type="scientific">Mycobacterium kubicae</name>
    <dbReference type="NCBI Taxonomy" id="120959"/>
    <lineage>
        <taxon>Bacteria</taxon>
        <taxon>Bacillati</taxon>
        <taxon>Actinomycetota</taxon>
        <taxon>Actinomycetes</taxon>
        <taxon>Mycobacteriales</taxon>
        <taxon>Mycobacteriaceae</taxon>
        <taxon>Mycobacterium</taxon>
        <taxon>Mycobacterium simiae complex</taxon>
    </lineage>
</organism>
<reference evidence="5" key="3">
    <citation type="submission" date="2020-11" db="EMBL/GenBank/DDBJ databases">
        <title>Intraspecies plasmid and genomic variation of Mycobacterium kubicae revealed by the complete genome sequences of two clinical isolates.</title>
        <authorList>
            <person name="Hendrix J.R."/>
            <person name="Epperson L.E."/>
            <person name="Honda J.R."/>
            <person name="Strong M."/>
        </authorList>
    </citation>
    <scope>NUCLEOTIDE SEQUENCE</scope>
    <source>
        <strain evidence="5">JCM 13573</strain>
    </source>
</reference>
<evidence type="ECO:0000256" key="2">
    <source>
        <dbReference type="SAM" id="MobiDB-lite"/>
    </source>
</evidence>
<dbReference type="KEGG" id="mku:I2456_18840"/>
<accession>A0AAX1J818</accession>
<dbReference type="GO" id="GO:0003677">
    <property type="term" value="F:DNA binding"/>
    <property type="evidence" value="ECO:0007669"/>
    <property type="project" value="InterPro"/>
</dbReference>
<protein>
    <submittedName>
        <fullName evidence="5">FHA domain-containing protein</fullName>
    </submittedName>
</protein>
<dbReference type="EMBL" id="BLKU01000005">
    <property type="protein sequence ID" value="GFG67516.1"/>
    <property type="molecule type" value="Genomic_DNA"/>
</dbReference>
<dbReference type="Proteomes" id="UP000663583">
    <property type="component" value="Chromosome"/>
</dbReference>